<protein>
    <submittedName>
        <fullName evidence="1">Alpha-L-Rha alpha-1,3-L-rhamnosyltransferase</fullName>
    </submittedName>
</protein>
<dbReference type="InterPro" id="IPR029044">
    <property type="entry name" value="Nucleotide-diphossugar_trans"/>
</dbReference>
<dbReference type="EMBL" id="JXJX01000006">
    <property type="protein sequence ID" value="PCS06878.1"/>
    <property type="molecule type" value="Genomic_DNA"/>
</dbReference>
<dbReference type="SUPFAM" id="SSF53448">
    <property type="entry name" value="Nucleotide-diphospho-sugar transferases"/>
    <property type="match status" value="1"/>
</dbReference>
<name>A0A2A5S0F0_9LACT</name>
<evidence type="ECO:0000313" key="2">
    <source>
        <dbReference type="Proteomes" id="UP000242246"/>
    </source>
</evidence>
<dbReference type="Proteomes" id="UP000242246">
    <property type="component" value="Unassembled WGS sequence"/>
</dbReference>
<dbReference type="AlphaFoldDB" id="A0A2A5S0F0"/>
<reference evidence="1 2" key="1">
    <citation type="submission" date="2014-12" db="EMBL/GenBank/DDBJ databases">
        <title>Draft genome sequences of 10 type strains of Lactococcus.</title>
        <authorList>
            <person name="Sun Z."/>
            <person name="Zhong Z."/>
            <person name="Liu W."/>
            <person name="Zhang W."/>
            <person name="Zhang H."/>
        </authorList>
    </citation>
    <scope>NUCLEOTIDE SEQUENCE [LARGE SCALE GENOMIC DNA]</scope>
    <source>
        <strain evidence="1 2">DSM 20686</strain>
    </source>
</reference>
<proteinExistence type="predicted"/>
<accession>A0A2A5S0F0</accession>
<dbReference type="Gene3D" id="3.90.550.10">
    <property type="entry name" value="Spore Coat Polysaccharide Biosynthesis Protein SpsA, Chain A"/>
    <property type="match status" value="1"/>
</dbReference>
<dbReference type="GO" id="GO:0016740">
    <property type="term" value="F:transferase activity"/>
    <property type="evidence" value="ECO:0007669"/>
    <property type="project" value="UniProtKB-KW"/>
</dbReference>
<dbReference type="STRING" id="1348632.GCA_001591745_00721"/>
<gene>
    <name evidence="1" type="ORF">RU87_GL001338</name>
</gene>
<keyword evidence="2" id="KW-1185">Reference proteome</keyword>
<organism evidence="1 2">
    <name type="scientific">Pseudolactococcus plantarum</name>
    <dbReference type="NCBI Taxonomy" id="1365"/>
    <lineage>
        <taxon>Bacteria</taxon>
        <taxon>Bacillati</taxon>
        <taxon>Bacillota</taxon>
        <taxon>Bacilli</taxon>
        <taxon>Lactobacillales</taxon>
        <taxon>Streptococcaceae</taxon>
        <taxon>Pseudolactococcus</taxon>
    </lineage>
</organism>
<sequence>MANDERIKFINEDNRENFGVIKNFYTLVHYEAADYYFFSDQDDVWLPEKMMTMLNEAKQYPVDQSLMVYMDLSVVDENLSVINPSMIRSQSGHANISLCPELTENTVTGGVSMINHTLAQKWDKTDSIIMHDWYLALLATATGRLVYIDQPGELYRQHDANVLGARTLNKRIKKWLNPLQAVNKYWELIVNSQKQAAILLNQADLSDEYREIIEKYVGILNQTTMNRIKYLKKYEFKKNKLFHTIVFKTLVVTKLGYTNH</sequence>
<keyword evidence="1" id="KW-0808">Transferase</keyword>
<evidence type="ECO:0000313" key="1">
    <source>
        <dbReference type="EMBL" id="PCS06878.1"/>
    </source>
</evidence>
<comment type="caution">
    <text evidence="1">The sequence shown here is derived from an EMBL/GenBank/DDBJ whole genome shotgun (WGS) entry which is preliminary data.</text>
</comment>